<organism evidence="1 2">
    <name type="scientific">Lagenidium giganteum</name>
    <dbReference type="NCBI Taxonomy" id="4803"/>
    <lineage>
        <taxon>Eukaryota</taxon>
        <taxon>Sar</taxon>
        <taxon>Stramenopiles</taxon>
        <taxon>Oomycota</taxon>
        <taxon>Peronosporomycetes</taxon>
        <taxon>Pythiales</taxon>
        <taxon>Pythiaceae</taxon>
    </lineage>
</organism>
<gene>
    <name evidence="1" type="ORF">N0F65_001310</name>
</gene>
<evidence type="ECO:0000313" key="2">
    <source>
        <dbReference type="Proteomes" id="UP001146120"/>
    </source>
</evidence>
<reference evidence="1" key="2">
    <citation type="journal article" date="2023" name="Microbiol Resour">
        <title>Decontamination and Annotation of the Draft Genome Sequence of the Oomycete Lagenidium giganteum ARSEF 373.</title>
        <authorList>
            <person name="Morgan W.R."/>
            <person name="Tartar A."/>
        </authorList>
    </citation>
    <scope>NUCLEOTIDE SEQUENCE</scope>
    <source>
        <strain evidence="1">ARSEF 373</strain>
    </source>
</reference>
<protein>
    <submittedName>
        <fullName evidence="1">Uncharacterized protein</fullName>
    </submittedName>
</protein>
<proteinExistence type="predicted"/>
<reference evidence="1" key="1">
    <citation type="submission" date="2022-11" db="EMBL/GenBank/DDBJ databases">
        <authorList>
            <person name="Morgan W.R."/>
            <person name="Tartar A."/>
        </authorList>
    </citation>
    <scope>NUCLEOTIDE SEQUENCE</scope>
    <source>
        <strain evidence="1">ARSEF 373</strain>
    </source>
</reference>
<sequence>MEDVFPDEYVDLGKRRLLTRHLEHISGLPFVCNNCGVSFFSLRSIEDEDECYCSGECKWSVIMYREMDRRMYALRQSESYESSYDQESEYYESYQCLDDVISCR</sequence>
<comment type="caution">
    <text evidence="1">The sequence shown here is derived from an EMBL/GenBank/DDBJ whole genome shotgun (WGS) entry which is preliminary data.</text>
</comment>
<name>A0AAV2Z2T8_9STRA</name>
<accession>A0AAV2Z2T8</accession>
<keyword evidence="2" id="KW-1185">Reference proteome</keyword>
<dbReference type="AlphaFoldDB" id="A0AAV2Z2T8"/>
<dbReference type="EMBL" id="DAKRPA010000076">
    <property type="protein sequence ID" value="DAZ99801.1"/>
    <property type="molecule type" value="Genomic_DNA"/>
</dbReference>
<evidence type="ECO:0000313" key="1">
    <source>
        <dbReference type="EMBL" id="DAZ99801.1"/>
    </source>
</evidence>
<dbReference type="Proteomes" id="UP001146120">
    <property type="component" value="Unassembled WGS sequence"/>
</dbReference>